<reference evidence="3" key="1">
    <citation type="submission" date="2021-02" db="EMBL/GenBank/DDBJ databases">
        <title>Natronoglycomyces albus gen. nov., sp. nov, a haloalkaliphilic actinobacterium from a soda solonchak soil.</title>
        <authorList>
            <person name="Sorokin D.Y."/>
            <person name="Khijniak T.V."/>
            <person name="Zakharycheva A.P."/>
            <person name="Boueva O.V."/>
            <person name="Ariskina E.V."/>
            <person name="Hahnke R.L."/>
            <person name="Bunk B."/>
            <person name="Sproer C."/>
            <person name="Schumann P."/>
            <person name="Evtushenko L.I."/>
            <person name="Kublanov I.V."/>
        </authorList>
    </citation>
    <scope>NUCLEOTIDE SEQUENCE</scope>
    <source>
        <strain evidence="3">DSM 106290</strain>
    </source>
</reference>
<accession>A0A895XKD0</accession>
<feature type="transmembrane region" description="Helical" evidence="2">
    <location>
        <begin position="101"/>
        <end position="120"/>
    </location>
</feature>
<dbReference type="Proteomes" id="UP000662939">
    <property type="component" value="Chromosome"/>
</dbReference>
<feature type="transmembrane region" description="Helical" evidence="2">
    <location>
        <begin position="132"/>
        <end position="159"/>
    </location>
</feature>
<evidence type="ECO:0000256" key="2">
    <source>
        <dbReference type="SAM" id="Phobius"/>
    </source>
</evidence>
<sequence>MTYPPPPGGPPYPQGSDPYRPAGAYDPYTQQPSSGDPYLQGQYGQSQDGRYPGANPYQPQTYLTMGSIGARPQNGMCNAALTCGIIGVCLLFLSIPIPEFSIFALVLAVLATVFGGVGVSRVGRGEATAKGAATAGLVLGIVTLVLFVVIVMLAIWFFAAWMSM</sequence>
<keyword evidence="4" id="KW-1185">Reference proteome</keyword>
<dbReference type="EMBL" id="CP070496">
    <property type="protein sequence ID" value="QSB06201.1"/>
    <property type="molecule type" value="Genomic_DNA"/>
</dbReference>
<feature type="region of interest" description="Disordered" evidence="1">
    <location>
        <begin position="1"/>
        <end position="51"/>
    </location>
</feature>
<keyword evidence="2" id="KW-0812">Transmembrane</keyword>
<evidence type="ECO:0000313" key="3">
    <source>
        <dbReference type="EMBL" id="QSB06201.1"/>
    </source>
</evidence>
<evidence type="ECO:0000256" key="1">
    <source>
        <dbReference type="SAM" id="MobiDB-lite"/>
    </source>
</evidence>
<evidence type="ECO:0008006" key="5">
    <source>
        <dbReference type="Google" id="ProtNLM"/>
    </source>
</evidence>
<gene>
    <name evidence="3" type="ORF">JQS30_04630</name>
</gene>
<name>A0A895XKD0_9ACTN</name>
<proteinExistence type="predicted"/>
<organism evidence="3 4">
    <name type="scientific">Natronoglycomyces albus</name>
    <dbReference type="NCBI Taxonomy" id="2811108"/>
    <lineage>
        <taxon>Bacteria</taxon>
        <taxon>Bacillati</taxon>
        <taxon>Actinomycetota</taxon>
        <taxon>Actinomycetes</taxon>
        <taxon>Glycomycetales</taxon>
        <taxon>Glycomycetaceae</taxon>
        <taxon>Natronoglycomyces</taxon>
    </lineage>
</organism>
<feature type="transmembrane region" description="Helical" evidence="2">
    <location>
        <begin position="75"/>
        <end position="95"/>
    </location>
</feature>
<dbReference type="AlphaFoldDB" id="A0A895XKD0"/>
<dbReference type="KEGG" id="nav:JQS30_04630"/>
<feature type="compositionally biased region" description="Pro residues" evidence="1">
    <location>
        <begin position="1"/>
        <end position="13"/>
    </location>
</feature>
<keyword evidence="2" id="KW-0472">Membrane</keyword>
<dbReference type="RefSeq" id="WP_213172210.1">
    <property type="nucleotide sequence ID" value="NZ_CP070496.1"/>
</dbReference>
<protein>
    <recommendedName>
        <fullName evidence="5">DUF4190 domain-containing protein</fullName>
    </recommendedName>
</protein>
<keyword evidence="2" id="KW-1133">Transmembrane helix</keyword>
<evidence type="ECO:0000313" key="4">
    <source>
        <dbReference type="Proteomes" id="UP000662939"/>
    </source>
</evidence>